<proteinExistence type="predicted"/>
<protein>
    <submittedName>
        <fullName evidence="1">Uncharacterized protein</fullName>
    </submittedName>
</protein>
<accession>A0ACC7NWS9</accession>
<name>A0ACC7NWS9_9BACL</name>
<sequence>MRLLKGIGNAAGELTGLVLGGTVRVVGELTGSNFVKEIGDGVEKTSRFAGRTVGDLASGTWDTAAGLLARDEARRQEGIQDLGAAVNATVKGTGQVLTGMAENAGNVAKGIADKDKELLKHGVKGLVYTAAVGAIAVGVVDVLDGPDGPV</sequence>
<reference evidence="1" key="1">
    <citation type="submission" date="2024-12" db="EMBL/GenBank/DDBJ databases">
        <authorList>
            <person name="Wu N."/>
        </authorList>
    </citation>
    <scope>NUCLEOTIDE SEQUENCE</scope>
    <source>
        <strain evidence="1">P15</strain>
    </source>
</reference>
<dbReference type="Proteomes" id="UP001631969">
    <property type="component" value="Unassembled WGS sequence"/>
</dbReference>
<comment type="caution">
    <text evidence="1">The sequence shown here is derived from an EMBL/GenBank/DDBJ whole genome shotgun (WGS) entry which is preliminary data.</text>
</comment>
<keyword evidence="2" id="KW-1185">Reference proteome</keyword>
<evidence type="ECO:0000313" key="1">
    <source>
        <dbReference type="EMBL" id="MFM9327809.1"/>
    </source>
</evidence>
<organism evidence="1 2">
    <name type="scientific">Paenibacillus mesotrionivorans</name>
    <dbReference type="NCBI Taxonomy" id="3160968"/>
    <lineage>
        <taxon>Bacteria</taxon>
        <taxon>Bacillati</taxon>
        <taxon>Bacillota</taxon>
        <taxon>Bacilli</taxon>
        <taxon>Bacillales</taxon>
        <taxon>Paenibacillaceae</taxon>
        <taxon>Paenibacillus</taxon>
    </lineage>
</organism>
<evidence type="ECO:0000313" key="2">
    <source>
        <dbReference type="Proteomes" id="UP001631969"/>
    </source>
</evidence>
<dbReference type="EMBL" id="JBJURJ010000003">
    <property type="protein sequence ID" value="MFM9327809.1"/>
    <property type="molecule type" value="Genomic_DNA"/>
</dbReference>
<gene>
    <name evidence="1" type="ORF">ACI1P1_05775</name>
</gene>